<organism evidence="16 18">
    <name type="scientific">Butyricimonas virosa</name>
    <dbReference type="NCBI Taxonomy" id="544645"/>
    <lineage>
        <taxon>Bacteria</taxon>
        <taxon>Pseudomonadati</taxon>
        <taxon>Bacteroidota</taxon>
        <taxon>Bacteroidia</taxon>
        <taxon>Bacteroidales</taxon>
        <taxon>Odoribacteraceae</taxon>
        <taxon>Butyricimonas</taxon>
    </lineage>
</organism>
<reference evidence="12" key="2">
    <citation type="journal article" date="2021" name="PeerJ">
        <title>Extensive microbial diversity within the chicken gut microbiome revealed by metagenomics and culture.</title>
        <authorList>
            <person name="Gilroy R."/>
            <person name="Ravi A."/>
            <person name="Getino M."/>
            <person name="Pursley I."/>
            <person name="Horton D.L."/>
            <person name="Alikhan N.F."/>
            <person name="Baker D."/>
            <person name="Gharbi K."/>
            <person name="Hall N."/>
            <person name="Watson M."/>
            <person name="Adriaenssens E.M."/>
            <person name="Foster-Nyarko E."/>
            <person name="Jarju S."/>
            <person name="Secka A."/>
            <person name="Antonio M."/>
            <person name="Oren A."/>
            <person name="Chaudhuri R.R."/>
            <person name="La Ragione R."/>
            <person name="Hildebrand F."/>
            <person name="Pallen M.J."/>
        </authorList>
    </citation>
    <scope>NUCLEOTIDE SEQUENCE</scope>
    <source>
        <strain evidence="12">6966</strain>
    </source>
</reference>
<comment type="catalytic activity">
    <reaction evidence="1 10">
        <text>ATP-dependent breakage, passage and rejoining of double-stranded DNA.</text>
        <dbReference type="EC" id="5.6.2.2"/>
    </reaction>
</comment>
<dbReference type="SUPFAM" id="SSF54211">
    <property type="entry name" value="Ribosomal protein S5 domain 2-like"/>
    <property type="match status" value="1"/>
</dbReference>
<keyword evidence="5 10" id="KW-0067">ATP-binding</keyword>
<comment type="cofactor">
    <cofactor evidence="10">
        <name>Mg(2+)</name>
        <dbReference type="ChEBI" id="CHEBI:18420"/>
    </cofactor>
    <cofactor evidence="10">
        <name>Mn(2+)</name>
        <dbReference type="ChEBI" id="CHEBI:29035"/>
    </cofactor>
    <cofactor evidence="10">
        <name>Ca(2+)</name>
        <dbReference type="ChEBI" id="CHEBI:29108"/>
    </cofactor>
    <text evidence="10">Binds two Mg(2+) per subunit. The magnesium ions form salt bridges with both the protein and the DNA. Can also accept other divalent metal cations, such as Mn(2+) or Ca(2+).</text>
</comment>
<dbReference type="Gene3D" id="3.40.50.670">
    <property type="match status" value="1"/>
</dbReference>
<proteinExistence type="inferred from homology"/>
<dbReference type="Pfam" id="PF01751">
    <property type="entry name" value="Toprim"/>
    <property type="match status" value="1"/>
</dbReference>
<dbReference type="GO" id="GO:0005694">
    <property type="term" value="C:chromosome"/>
    <property type="evidence" value="ECO:0007669"/>
    <property type="project" value="InterPro"/>
</dbReference>
<dbReference type="FunFam" id="3.40.50.670:FF:000002">
    <property type="entry name" value="DNA gyrase subunit B"/>
    <property type="match status" value="1"/>
</dbReference>
<dbReference type="InterPro" id="IPR006171">
    <property type="entry name" value="TOPRIM_dom"/>
</dbReference>
<comment type="subunit">
    <text evidence="10">Heterotetramer, composed of two GyrA and two GyrB chains. In the heterotetramer, GyrA contains the active site tyrosine that forms a transient covalent intermediate with DNA, while GyrB binds cofactors and catalyzes ATP hydrolysis.</text>
</comment>
<keyword evidence="10" id="KW-0963">Cytoplasm</keyword>
<dbReference type="EMBL" id="DYVS01000162">
    <property type="protein sequence ID" value="HJF70993.1"/>
    <property type="molecule type" value="Genomic_DNA"/>
</dbReference>
<evidence type="ECO:0000256" key="6">
    <source>
        <dbReference type="ARBA" id="ARBA00022842"/>
    </source>
</evidence>
<dbReference type="Proteomes" id="UP000286038">
    <property type="component" value="Unassembled WGS sequence"/>
</dbReference>
<feature type="binding site" evidence="10">
    <location>
        <position position="514"/>
    </location>
    <ligand>
        <name>Mg(2+)</name>
        <dbReference type="ChEBI" id="CHEBI:18420"/>
        <label>1</label>
        <note>catalytic</note>
    </ligand>
</feature>
<evidence type="ECO:0000313" key="18">
    <source>
        <dbReference type="Proteomes" id="UP000286038"/>
    </source>
</evidence>
<evidence type="ECO:0000256" key="7">
    <source>
        <dbReference type="ARBA" id="ARBA00023029"/>
    </source>
</evidence>
<name>A0A415QMW3_9BACT</name>
<keyword evidence="20" id="KW-1185">Reference proteome</keyword>
<dbReference type="PRINTS" id="PR01159">
    <property type="entry name" value="DNAGYRASEB"/>
</dbReference>
<protein>
    <recommendedName>
        <fullName evidence="10">DNA gyrase subunit B</fullName>
        <ecNumber evidence="10">5.6.2.2</ecNumber>
    </recommendedName>
</protein>
<dbReference type="GO" id="GO:0046872">
    <property type="term" value="F:metal ion binding"/>
    <property type="evidence" value="ECO:0007669"/>
    <property type="project" value="UniProtKB-KW"/>
</dbReference>
<dbReference type="Gene3D" id="3.30.230.10">
    <property type="match status" value="1"/>
</dbReference>
<keyword evidence="8" id="KW-0238">DNA-binding</keyword>
<evidence type="ECO:0000313" key="15">
    <source>
        <dbReference type="EMBL" id="RGY16316.1"/>
    </source>
</evidence>
<dbReference type="InterPro" id="IPR011557">
    <property type="entry name" value="GyrB"/>
</dbReference>
<dbReference type="InterPro" id="IPR013506">
    <property type="entry name" value="Topo_IIA_bsu_dom2"/>
</dbReference>
<dbReference type="InterPro" id="IPR013759">
    <property type="entry name" value="Topo_IIA_B_C"/>
</dbReference>
<feature type="domain" description="Toprim" evidence="11">
    <location>
        <begin position="430"/>
        <end position="549"/>
    </location>
</feature>
<dbReference type="GeneID" id="93098785"/>
<dbReference type="SUPFAM" id="SSF56719">
    <property type="entry name" value="Type II DNA topoisomerase"/>
    <property type="match status" value="1"/>
</dbReference>
<evidence type="ECO:0000256" key="3">
    <source>
        <dbReference type="ARBA" id="ARBA00022723"/>
    </source>
</evidence>
<keyword evidence="9 10" id="KW-0413">Isomerase</keyword>
<dbReference type="PANTHER" id="PTHR45866:SF1">
    <property type="entry name" value="DNA GYRASE SUBUNIT B, MITOCHONDRIAL"/>
    <property type="match status" value="1"/>
</dbReference>
<dbReference type="Pfam" id="PF02518">
    <property type="entry name" value="HATPase_c"/>
    <property type="match status" value="1"/>
</dbReference>
<dbReference type="SMART" id="SM00387">
    <property type="entry name" value="HATPase_c"/>
    <property type="match status" value="1"/>
</dbReference>
<comment type="miscellaneous">
    <text evidence="10">Few gyrases are as efficient as E.coli at forming negative supercoils. Not all organisms have 2 type II topoisomerases; in organisms with a single type II topoisomerase this enzyme also has to decatenate newly replicated chromosomes.</text>
</comment>
<dbReference type="InterPro" id="IPR013760">
    <property type="entry name" value="Topo_IIA-like_dom_sf"/>
</dbReference>
<dbReference type="PROSITE" id="PS50880">
    <property type="entry name" value="TOPRIM"/>
    <property type="match status" value="1"/>
</dbReference>
<dbReference type="RefSeq" id="WP_027200247.1">
    <property type="nucleotide sequence ID" value="NZ_CABJDM010000004.1"/>
</dbReference>
<dbReference type="AlphaFoldDB" id="A0A415QMW3"/>
<dbReference type="GO" id="GO:0005737">
    <property type="term" value="C:cytoplasm"/>
    <property type="evidence" value="ECO:0007669"/>
    <property type="project" value="UniProtKB-SubCell"/>
</dbReference>
<dbReference type="GO" id="GO:0034335">
    <property type="term" value="F:DNA negative supercoiling activity"/>
    <property type="evidence" value="ECO:0007669"/>
    <property type="project" value="UniProtKB-ARBA"/>
</dbReference>
<feature type="binding site" evidence="10">
    <location>
        <position position="516"/>
    </location>
    <ligand>
        <name>Mg(2+)</name>
        <dbReference type="ChEBI" id="CHEBI:18420"/>
        <label>2</label>
    </ligand>
</feature>
<dbReference type="Gene3D" id="3.30.565.10">
    <property type="entry name" value="Histidine kinase-like ATPase, C-terminal domain"/>
    <property type="match status" value="1"/>
</dbReference>
<dbReference type="NCBIfam" id="TIGR01059">
    <property type="entry name" value="gyrB"/>
    <property type="match status" value="1"/>
</dbReference>
<gene>
    <name evidence="10 16" type="primary">gyrB</name>
    <name evidence="14" type="ORF">DWW18_06455</name>
    <name evidence="16" type="ORF">DWZ68_05555</name>
    <name evidence="15" type="ORF">DXA50_11760</name>
    <name evidence="13" type="ORF">I6J59_11710</name>
    <name evidence="12" type="ORF">K8V05_09590</name>
</gene>
<keyword evidence="6 10" id="KW-0460">Magnesium</keyword>
<dbReference type="GO" id="GO:0005524">
    <property type="term" value="F:ATP binding"/>
    <property type="evidence" value="ECO:0007669"/>
    <property type="project" value="UniProtKB-UniRule"/>
</dbReference>
<evidence type="ECO:0000313" key="19">
    <source>
        <dbReference type="Proteomes" id="UP000286063"/>
    </source>
</evidence>
<dbReference type="InterPro" id="IPR002288">
    <property type="entry name" value="DNA_gyrase_B_C"/>
</dbReference>
<dbReference type="EMBL" id="QRPV01000004">
    <property type="protein sequence ID" value="RHM45510.1"/>
    <property type="molecule type" value="Genomic_DNA"/>
</dbReference>
<evidence type="ECO:0000256" key="1">
    <source>
        <dbReference type="ARBA" id="ARBA00000185"/>
    </source>
</evidence>
<dbReference type="InterPro" id="IPR020568">
    <property type="entry name" value="Ribosomal_Su5_D2-typ_SF"/>
</dbReference>
<dbReference type="Proteomes" id="UP000286063">
    <property type="component" value="Unassembled WGS sequence"/>
</dbReference>
<dbReference type="Proteomes" id="UP000742098">
    <property type="component" value="Unassembled WGS sequence"/>
</dbReference>
<feature type="binding site" evidence="10">
    <location>
        <position position="514"/>
    </location>
    <ligand>
        <name>Mg(2+)</name>
        <dbReference type="ChEBI" id="CHEBI:18420"/>
        <label>2</label>
    </ligand>
</feature>
<dbReference type="CDD" id="cd16928">
    <property type="entry name" value="HATPase_GyrB-like"/>
    <property type="match status" value="1"/>
</dbReference>
<sequence>MSEEIEQTNNEYSADSIQVLEGLEAVRMRPSMYIGDVNTKGLHHLVYEVVDNSIDEALAGYCKNIDVTINEDNSISVSDDGRGIPTGMNQKENRSALEVVMTILHAGGKFDKGSYKVSGGLHGVGVSCVNALSTKLVATIYREGKIWRQEYSKGFPLADVQVIGETDRTGTTIYFKPDDSIFYVTEYKYDILAARLRELAYLNRGIRLSLTDKRTIDSDTNEFKSEVFYSEKGLSEFVEYLDETREKLIDETIHITTEKNGIPIEVAMHYNTEFKENVYSYVNNINTIEGGTHLAGFRRGVMQTLKTYADNSGMLSKLKFDISGEDFREGLTAIISVKVAEPQFEGQTKTKLGNTEVGSAVAQAVSVALANYLEEHPKDARAIVDKVILAAQARHAARKARELVQRKTVLSGSGLPGKLADCSDNNPENCEIFLVEGDSAGGTAKQGRDRKFQAILPLRGKILNVEKALAHRVWESEEIKMIFQALGITIGTAEDSKAVNLEKIRYHKIVIMADADVDGAHIATLIMTLFFRYMRSVIENGYLYIATPPLYSVKKGKEQRYCWTEEQRLQLIQEMGAGKESSLHIQRYKGLGEMTAEQLWDTTMSPDGRTLRQVTIENAAEADRIFSMLMGDDVPPRRQFIEQNATYANIDA</sequence>
<dbReference type="InterPro" id="IPR018522">
    <property type="entry name" value="TopoIIA_CS"/>
</dbReference>
<dbReference type="NCBIfam" id="NF004189">
    <property type="entry name" value="PRK05644.1"/>
    <property type="match status" value="1"/>
</dbReference>
<dbReference type="STRING" id="1121130.GCA_000519105_01205"/>
<evidence type="ECO:0000313" key="16">
    <source>
        <dbReference type="EMBL" id="RHM45510.1"/>
    </source>
</evidence>
<dbReference type="Proteomes" id="UP000654720">
    <property type="component" value="Chromosome"/>
</dbReference>
<reference evidence="13 20" key="3">
    <citation type="submission" date="2021-02" db="EMBL/GenBank/DDBJ databases">
        <title>FDA dAtabase for Regulatory Grade micrObial Sequences (FDA-ARGOS): Supporting development and validation of Infectious Disease Dx tests.</title>
        <authorList>
            <person name="Carlson P."/>
            <person name="Fischbach M."/>
            <person name="Hastie J."/>
            <person name="Bilen M."/>
            <person name="Cheng A."/>
            <person name="Tallon L."/>
            <person name="Sadzewicz L."/>
            <person name="Zhao X."/>
            <person name="Boylan J."/>
            <person name="Ott S."/>
            <person name="Bowen H."/>
            <person name="Vavikolanu K."/>
            <person name="Mehta A."/>
            <person name="Aluvathingal J."/>
            <person name="Nadendla S."/>
            <person name="Yan Y."/>
            <person name="Sichtig H."/>
        </authorList>
    </citation>
    <scope>NUCLEOTIDE SEQUENCE [LARGE SCALE GENOMIC DNA]</scope>
    <source>
        <strain evidence="13 20">FDAARGOS_1229</strain>
    </source>
</reference>
<dbReference type="GO" id="GO:0006261">
    <property type="term" value="P:DNA-templated DNA replication"/>
    <property type="evidence" value="ECO:0007669"/>
    <property type="project" value="UniProtKB-UniRule"/>
</dbReference>
<evidence type="ECO:0000313" key="17">
    <source>
        <dbReference type="Proteomes" id="UP000283589"/>
    </source>
</evidence>
<comment type="function">
    <text evidence="10">A type II topoisomerase that negatively supercoils closed circular double-stranded (ds) DNA in an ATP-dependent manner to modulate DNA topology and maintain chromosomes in an underwound state. Negative supercoiling favors strand separation, and DNA replication, transcription, recombination and repair, all of which involve strand separation. Also able to catalyze the interconversion of other topological isomers of dsDNA rings, including catenanes and knotted rings. Type II topoisomerases break and join 2 DNA strands simultaneously in an ATP-dependent manner.</text>
</comment>
<dbReference type="EMBL" id="QRZA01000006">
    <property type="protein sequence ID" value="RGV34887.1"/>
    <property type="molecule type" value="Genomic_DNA"/>
</dbReference>
<comment type="similarity">
    <text evidence="2 10">Belongs to the type II topoisomerase GyrB family.</text>
</comment>
<dbReference type="GO" id="GO:0003677">
    <property type="term" value="F:DNA binding"/>
    <property type="evidence" value="ECO:0007669"/>
    <property type="project" value="UniProtKB-KW"/>
</dbReference>
<evidence type="ECO:0000313" key="12">
    <source>
        <dbReference type="EMBL" id="HJF70993.1"/>
    </source>
</evidence>
<dbReference type="CDD" id="cd00822">
    <property type="entry name" value="TopoII_Trans_DNA_gyrase"/>
    <property type="match status" value="1"/>
</dbReference>
<reference evidence="12" key="4">
    <citation type="submission" date="2021-09" db="EMBL/GenBank/DDBJ databases">
        <authorList>
            <person name="Gilroy R."/>
        </authorList>
    </citation>
    <scope>NUCLEOTIDE SEQUENCE</scope>
    <source>
        <strain evidence="12">6966</strain>
    </source>
</reference>
<dbReference type="HAMAP" id="MF_01898">
    <property type="entry name" value="GyrB"/>
    <property type="match status" value="1"/>
</dbReference>
<dbReference type="GO" id="GO:0006265">
    <property type="term" value="P:DNA topological change"/>
    <property type="evidence" value="ECO:0007669"/>
    <property type="project" value="UniProtKB-UniRule"/>
</dbReference>
<keyword evidence="4 10" id="KW-0547">Nucleotide-binding</keyword>
<dbReference type="FunFam" id="3.30.230.10:FF:000005">
    <property type="entry name" value="DNA gyrase subunit B"/>
    <property type="match status" value="1"/>
</dbReference>
<dbReference type="SUPFAM" id="SSF55874">
    <property type="entry name" value="ATPase domain of HSP90 chaperone/DNA topoisomerase II/histidine kinase"/>
    <property type="match status" value="1"/>
</dbReference>
<dbReference type="InterPro" id="IPR003594">
    <property type="entry name" value="HATPase_dom"/>
</dbReference>
<accession>A0A415QMW3</accession>
<dbReference type="PANTHER" id="PTHR45866">
    <property type="entry name" value="DNA GYRASE/TOPOISOMERASE SUBUNIT B"/>
    <property type="match status" value="1"/>
</dbReference>
<evidence type="ECO:0000256" key="4">
    <source>
        <dbReference type="ARBA" id="ARBA00022741"/>
    </source>
</evidence>
<dbReference type="EMBL" id="CP069450">
    <property type="protein sequence ID" value="QRO52004.1"/>
    <property type="molecule type" value="Genomic_DNA"/>
</dbReference>
<feature type="binding site" evidence="10">
    <location>
        <position position="436"/>
    </location>
    <ligand>
        <name>Mg(2+)</name>
        <dbReference type="ChEBI" id="CHEBI:18420"/>
        <label>1</label>
        <note>catalytic</note>
    </ligand>
</feature>
<dbReference type="Pfam" id="PF00986">
    <property type="entry name" value="DNA_gyraseB_C"/>
    <property type="match status" value="1"/>
</dbReference>
<evidence type="ECO:0000256" key="2">
    <source>
        <dbReference type="ARBA" id="ARBA00010708"/>
    </source>
</evidence>
<dbReference type="InterPro" id="IPR000565">
    <property type="entry name" value="Topo_IIA_B"/>
</dbReference>
<evidence type="ECO:0000313" key="14">
    <source>
        <dbReference type="EMBL" id="RGV34887.1"/>
    </source>
</evidence>
<dbReference type="Proteomes" id="UP000283589">
    <property type="component" value="Unassembled WGS sequence"/>
</dbReference>
<dbReference type="OrthoDB" id="9802808at2"/>
<feature type="site" description="Interaction with DNA" evidence="10">
    <location>
        <position position="461"/>
    </location>
</feature>
<dbReference type="InterPro" id="IPR036890">
    <property type="entry name" value="HATPase_C_sf"/>
</dbReference>
<evidence type="ECO:0000256" key="5">
    <source>
        <dbReference type="ARBA" id="ARBA00022840"/>
    </source>
</evidence>
<evidence type="ECO:0000259" key="11">
    <source>
        <dbReference type="PROSITE" id="PS50880"/>
    </source>
</evidence>
<dbReference type="FunFam" id="3.30.565.10:FF:000002">
    <property type="entry name" value="DNA gyrase subunit B"/>
    <property type="match status" value="1"/>
</dbReference>
<evidence type="ECO:0000313" key="13">
    <source>
        <dbReference type="EMBL" id="QRO52004.1"/>
    </source>
</evidence>
<dbReference type="EC" id="5.6.2.2" evidence="10"/>
<dbReference type="SMART" id="SM00433">
    <property type="entry name" value="TOP2c"/>
    <property type="match status" value="1"/>
</dbReference>
<dbReference type="Pfam" id="PF00204">
    <property type="entry name" value="DNA_gyraseB"/>
    <property type="match status" value="1"/>
</dbReference>
<dbReference type="InterPro" id="IPR001241">
    <property type="entry name" value="Topo_IIA"/>
</dbReference>
<dbReference type="InterPro" id="IPR014721">
    <property type="entry name" value="Ribsml_uS5_D2-typ_fold_subgr"/>
</dbReference>
<dbReference type="EMBL" id="QSCR01000020">
    <property type="protein sequence ID" value="RGY16316.1"/>
    <property type="molecule type" value="Genomic_DNA"/>
</dbReference>
<feature type="site" description="Interaction with DNA" evidence="10">
    <location>
        <position position="464"/>
    </location>
</feature>
<dbReference type="NCBIfam" id="NF011501">
    <property type="entry name" value="PRK14939.1"/>
    <property type="match status" value="1"/>
</dbReference>
<dbReference type="PROSITE" id="PS00177">
    <property type="entry name" value="TOPOISOMERASE_II"/>
    <property type="match status" value="1"/>
</dbReference>
<comment type="subcellular location">
    <subcellularLocation>
        <location evidence="10">Cytoplasm</location>
    </subcellularLocation>
</comment>
<evidence type="ECO:0000313" key="20">
    <source>
        <dbReference type="Proteomes" id="UP000654720"/>
    </source>
</evidence>
<keyword evidence="3 10" id="KW-0479">Metal-binding</keyword>
<evidence type="ECO:0000256" key="8">
    <source>
        <dbReference type="ARBA" id="ARBA00023125"/>
    </source>
</evidence>
<evidence type="ECO:0000256" key="10">
    <source>
        <dbReference type="HAMAP-Rule" id="MF_01898"/>
    </source>
</evidence>
<dbReference type="PRINTS" id="PR00418">
    <property type="entry name" value="TPI2FAMILY"/>
</dbReference>
<reference evidence="17 18" key="1">
    <citation type="submission" date="2018-08" db="EMBL/GenBank/DDBJ databases">
        <title>A genome reference for cultivated species of the human gut microbiota.</title>
        <authorList>
            <person name="Zou Y."/>
            <person name="Xue W."/>
            <person name="Luo G."/>
        </authorList>
    </citation>
    <scope>NUCLEOTIDE SEQUENCE [LARGE SCALE GENOMIC DNA]</scope>
    <source>
        <strain evidence="14 17">AF14-49</strain>
        <strain evidence="16 18">AF34-33</strain>
        <strain evidence="15 19">OF02-7</strain>
    </source>
</reference>
<keyword evidence="7 10" id="KW-0799">Topoisomerase</keyword>
<evidence type="ECO:0000256" key="9">
    <source>
        <dbReference type="ARBA" id="ARBA00023235"/>
    </source>
</evidence>